<proteinExistence type="predicted"/>
<dbReference type="EMBL" id="JAGHQL010000176">
    <property type="protein sequence ID" value="KAH0536870.1"/>
    <property type="molecule type" value="Genomic_DNA"/>
</dbReference>
<dbReference type="AlphaFoldDB" id="A0A9P8KV40"/>
<gene>
    <name evidence="2" type="ORF">FGG08_006301</name>
</gene>
<feature type="region of interest" description="Disordered" evidence="1">
    <location>
        <begin position="1"/>
        <end position="23"/>
    </location>
</feature>
<evidence type="ECO:0000313" key="3">
    <source>
        <dbReference type="Proteomes" id="UP000698800"/>
    </source>
</evidence>
<evidence type="ECO:0000313" key="2">
    <source>
        <dbReference type="EMBL" id="KAH0536870.1"/>
    </source>
</evidence>
<dbReference type="OrthoDB" id="3944128at2759"/>
<organism evidence="2 3">
    <name type="scientific">Glutinoglossum americanum</name>
    <dbReference type="NCBI Taxonomy" id="1670608"/>
    <lineage>
        <taxon>Eukaryota</taxon>
        <taxon>Fungi</taxon>
        <taxon>Dikarya</taxon>
        <taxon>Ascomycota</taxon>
        <taxon>Pezizomycotina</taxon>
        <taxon>Geoglossomycetes</taxon>
        <taxon>Geoglossales</taxon>
        <taxon>Geoglossaceae</taxon>
        <taxon>Glutinoglossum</taxon>
    </lineage>
</organism>
<sequence>MVDSRGGVAFSNSSSPSLPTKTTPECGLCTIRDPVAWKLAWKSAIATTITAATVIVVVDRGTNATSTTTEFSNATKFVIERAPTNDRGTAVTTLTVSDSMAHTQFTTVIPYPNAYVTYDYDFWVWGTFQITATNNVKSCVTATGTQSQLISLPSHPPFTKSYPATTPAGGDDRGNNFVPMFEWGEAVDDMFPDVGMLHSCIGRADQPFQSLTVASFLTETSTHYRDSGASSPPQAQPETSAKVLSVLASDPQPLAPLKTSVQVDPVALPAPATEPLSPAVGTSITAPDPSNHPTVGIQILSPGGPAVTTSSTPVGFPVIPTASRAPLITLNGQIITPDSATHFVIGSQTLILGGPAITVSGTPISIPTIPSALAIPRLTIGDQVITQDSATHFIIGTRTLIPGGPAITISGTLISVEPGATVAIIGTSTVGLGSWIESGFSGLNSPFAPTTSVDGIVYSSSAESSGGSGRLIATLTAICLYALAHSLHKSNQAAALQQAVTAIKEEILDLATVAIGLPMIGRHFVDQTDSKERYYDESLACRKPNPGLL</sequence>
<evidence type="ECO:0000256" key="1">
    <source>
        <dbReference type="SAM" id="MobiDB-lite"/>
    </source>
</evidence>
<feature type="compositionally biased region" description="Low complexity" evidence="1">
    <location>
        <begin position="11"/>
        <end position="23"/>
    </location>
</feature>
<dbReference type="Proteomes" id="UP000698800">
    <property type="component" value="Unassembled WGS sequence"/>
</dbReference>
<protein>
    <submittedName>
        <fullName evidence="2">Uncharacterized protein</fullName>
    </submittedName>
</protein>
<name>A0A9P8KV40_9PEZI</name>
<reference evidence="2" key="1">
    <citation type="submission" date="2021-03" db="EMBL/GenBank/DDBJ databases">
        <title>Comparative genomics and phylogenomic investigation of the class Geoglossomycetes provide insights into ecological specialization and systematics.</title>
        <authorList>
            <person name="Melie T."/>
            <person name="Pirro S."/>
            <person name="Miller A.N."/>
            <person name="Quandt A."/>
        </authorList>
    </citation>
    <scope>NUCLEOTIDE SEQUENCE</scope>
    <source>
        <strain evidence="2">GBOQ0MN5Z8</strain>
    </source>
</reference>
<comment type="caution">
    <text evidence="2">The sequence shown here is derived from an EMBL/GenBank/DDBJ whole genome shotgun (WGS) entry which is preliminary data.</text>
</comment>
<accession>A0A9P8KV40</accession>
<keyword evidence="3" id="KW-1185">Reference proteome</keyword>